<proteinExistence type="predicted"/>
<dbReference type="HOGENOM" id="CLU_2025808_0_0_7"/>
<name>Q7MS64_WOLSU</name>
<protein>
    <submittedName>
        <fullName evidence="2">Uncharacterized protein</fullName>
    </submittedName>
</protein>
<organism evidence="3">
    <name type="scientific">Wolinella succinogenes (strain ATCC 29543 / DSM 1740 / CCUG 13145 / JCM 31913 / LMG 7466 / NCTC 11488 / FDC 602W)</name>
    <name type="common">Vibrio succinogenes</name>
    <dbReference type="NCBI Taxonomy" id="273121"/>
    <lineage>
        <taxon>Bacteria</taxon>
        <taxon>Pseudomonadati</taxon>
        <taxon>Campylobacterota</taxon>
        <taxon>Epsilonproteobacteria</taxon>
        <taxon>Campylobacterales</taxon>
        <taxon>Helicobacteraceae</taxon>
        <taxon>Wolinella</taxon>
    </lineage>
</organism>
<sequence>MRVGEREMGAWVKAIVIAWIITLGGIGVIYWLNPSLFVRIFMPPSDAMILELGARLTSPSIAPSLEILKVSYVGSQERDYATMLSYTVGKKRCILMMGMKHQKGRWRGERSRVDECFFLYEI</sequence>
<keyword evidence="1" id="KW-0812">Transmembrane</keyword>
<dbReference type="Proteomes" id="UP000000422">
    <property type="component" value="Chromosome"/>
</dbReference>
<keyword evidence="1" id="KW-1133">Transmembrane helix</keyword>
<dbReference type="KEGG" id="wsu:WS0729"/>
<keyword evidence="1" id="KW-0472">Membrane</keyword>
<evidence type="ECO:0000313" key="3">
    <source>
        <dbReference type="Proteomes" id="UP000000422"/>
    </source>
</evidence>
<dbReference type="EMBL" id="BX571658">
    <property type="protein sequence ID" value="CAE09849.1"/>
    <property type="molecule type" value="Genomic_DNA"/>
</dbReference>
<dbReference type="STRING" id="273121.WS0729"/>
<gene>
    <name evidence="2" type="ordered locus">WS0729</name>
</gene>
<keyword evidence="3" id="KW-1185">Reference proteome</keyword>
<dbReference type="AlphaFoldDB" id="Q7MS64"/>
<accession>Q7MS64</accession>
<evidence type="ECO:0000313" key="2">
    <source>
        <dbReference type="EMBL" id="CAE09849.1"/>
    </source>
</evidence>
<feature type="transmembrane region" description="Helical" evidence="1">
    <location>
        <begin position="12"/>
        <end position="32"/>
    </location>
</feature>
<evidence type="ECO:0000256" key="1">
    <source>
        <dbReference type="SAM" id="Phobius"/>
    </source>
</evidence>
<reference evidence="2 3" key="1">
    <citation type="journal article" date="2003" name="Proc. Natl. Acad. Sci. U.S.A.">
        <title>Complete genome sequence and analysis of Wolinella succinogenes.</title>
        <authorList>
            <person name="Baar C."/>
            <person name="Eppinger M."/>
            <person name="Raddatz G."/>
            <person name="Simon JM."/>
            <person name="Lanz C."/>
            <person name="Klimmek O."/>
            <person name="Nandakumar R."/>
            <person name="Gross R."/>
            <person name="Rosinus A."/>
            <person name="Keller H."/>
            <person name="Jagtap P."/>
            <person name="Linke B."/>
            <person name="Meyer F."/>
            <person name="Lederer H."/>
            <person name="Schuster S.C."/>
        </authorList>
    </citation>
    <scope>NUCLEOTIDE SEQUENCE [LARGE SCALE GENOMIC DNA]</scope>
    <source>
        <strain evidence="3">ATCC 29543 / DSM 1740 / CCUG 13145 / JCM 31913 / LMG 7466 / NCTC 11488 / FDC 602W</strain>
    </source>
</reference>